<dbReference type="EMBL" id="JAXAVV010000014">
    <property type="protein sequence ID" value="MDX8053176.1"/>
    <property type="molecule type" value="Genomic_DNA"/>
</dbReference>
<dbReference type="InterPro" id="IPR006141">
    <property type="entry name" value="Intein_N"/>
</dbReference>
<evidence type="ECO:0000256" key="1">
    <source>
        <dbReference type="ARBA" id="ARBA00022723"/>
    </source>
</evidence>
<keyword evidence="8" id="KW-1185">Reference proteome</keyword>
<dbReference type="InterPro" id="IPR030934">
    <property type="entry name" value="Intein_C"/>
</dbReference>
<dbReference type="NCBIfam" id="TIGR01443">
    <property type="entry name" value="intein_Cterm"/>
    <property type="match status" value="1"/>
</dbReference>
<dbReference type="RefSeq" id="WP_319987015.1">
    <property type="nucleotide sequence ID" value="NZ_JAXAVV010000014.1"/>
</dbReference>
<dbReference type="SUPFAM" id="SSF102114">
    <property type="entry name" value="Radical SAM enzymes"/>
    <property type="match status" value="1"/>
</dbReference>
<evidence type="ECO:0000256" key="4">
    <source>
        <dbReference type="SAM" id="MobiDB-lite"/>
    </source>
</evidence>
<organism evidence="7 8">
    <name type="scientific">Lentzea kristufekii</name>
    <dbReference type="NCBI Taxonomy" id="3095430"/>
    <lineage>
        <taxon>Bacteria</taxon>
        <taxon>Bacillati</taxon>
        <taxon>Actinomycetota</taxon>
        <taxon>Actinomycetes</taxon>
        <taxon>Pseudonocardiales</taxon>
        <taxon>Pseudonocardiaceae</taxon>
        <taxon>Lentzea</taxon>
    </lineage>
</organism>
<evidence type="ECO:0000259" key="6">
    <source>
        <dbReference type="SMART" id="SM00306"/>
    </source>
</evidence>
<dbReference type="PROSITE" id="PS50817">
    <property type="entry name" value="INTEIN_N_TER"/>
    <property type="match status" value="1"/>
</dbReference>
<dbReference type="SMART" id="SM00306">
    <property type="entry name" value="HintN"/>
    <property type="match status" value="1"/>
</dbReference>
<dbReference type="InterPro" id="IPR003586">
    <property type="entry name" value="Hint_dom_C"/>
</dbReference>
<dbReference type="Gene3D" id="3.80.30.30">
    <property type="match status" value="1"/>
</dbReference>
<dbReference type="InterPro" id="IPR058240">
    <property type="entry name" value="rSAM_sf"/>
</dbReference>
<dbReference type="InterPro" id="IPR040086">
    <property type="entry name" value="MJ0683-like"/>
</dbReference>
<evidence type="ECO:0000313" key="8">
    <source>
        <dbReference type="Proteomes" id="UP001271792"/>
    </source>
</evidence>
<proteinExistence type="predicted"/>
<feature type="region of interest" description="Disordered" evidence="4">
    <location>
        <begin position="633"/>
        <end position="661"/>
    </location>
</feature>
<protein>
    <submittedName>
        <fullName evidence="7">Intein-containing Rv2578c family radical SAM protein</fullName>
    </submittedName>
</protein>
<evidence type="ECO:0000313" key="7">
    <source>
        <dbReference type="EMBL" id="MDX8053176.1"/>
    </source>
</evidence>
<dbReference type="Gene3D" id="2.170.16.10">
    <property type="entry name" value="Hedgehog/Intein (Hint) domain"/>
    <property type="match status" value="2"/>
</dbReference>
<dbReference type="Pfam" id="PF04055">
    <property type="entry name" value="Radical_SAM"/>
    <property type="match status" value="1"/>
</dbReference>
<dbReference type="NCBIfam" id="NF038136">
    <property type="entry name" value="rSAM_Rv_intein"/>
    <property type="match status" value="1"/>
</dbReference>
<dbReference type="SUPFAM" id="SSF51294">
    <property type="entry name" value="Hedgehog/intein (Hint) domain"/>
    <property type="match status" value="1"/>
</dbReference>
<dbReference type="SMART" id="SM00305">
    <property type="entry name" value="HintC"/>
    <property type="match status" value="1"/>
</dbReference>
<gene>
    <name evidence="7" type="ORF">SK571_27680</name>
</gene>
<accession>A0ABU4TZH8</accession>
<keyword evidence="1" id="KW-0479">Metal-binding</keyword>
<sequence length="673" mass="74713">MHSLTAVRTCVRIDGVRWDGQKLEAEPQQALPGLPGLVRSVRTPEFADVVFHEVRAKSVLNGVPGSSLPFSWTVNPYRGCSHACTYCLAGDTPILMGNGRMKPLAELREGDEIYGTELVGNYRRYKLTTVLAHWETRKTAYRLTLEDGTTVVASGDHRFLTDRGWKHVTGETAGVGRRPHLTTGNKLMGTGAFVEQPSVTDDYRRGYLRGMVDDETEFHIPLADIEAMERTQEYLDYFGVREGRGFLHQVRELAHWQIAPNPDWLKGFLAGAFDYLGTCSRSILRMSTRNATVLEAICLALKHFDFDFAIEELRRRRGVRVVRLRGGLRENLRFFHTVDPAITRKRDIDGVAIKSKQPLGVVSVEPLGEMTLYDISTGTADFIANGIVSHNCFARKTHSYLDLDTGKDFDDQLIVKVNAGEVLSRQLRSTRWKQEHVALGTNTDPYQRAEGRYALMPGIIEALTASRTPFSILTKGTLLARDLPLLTAAAEVVPVGIAVSLALMDRDLHKSLEPGTPTPAARLDLVRKVREAGLPCGVFVAPVLPELTDSAEQLDFLLEQIAAAGATGVTVLPLHLRPGAKEWFAAWLRREHPDLVETYRYLYGNRSYVDKRYRARLAARVVPLIEKHGLAPRGRSTDAVTGVPGDDDGVWPDGSLPVGVPAPRVDQEQLTLL</sequence>
<evidence type="ECO:0000259" key="5">
    <source>
        <dbReference type="SMART" id="SM00305"/>
    </source>
</evidence>
<feature type="domain" description="Hint" evidence="6">
    <location>
        <begin position="85"/>
        <end position="183"/>
    </location>
</feature>
<keyword evidence="3" id="KW-0411">Iron-sulfur</keyword>
<dbReference type="Proteomes" id="UP001271792">
    <property type="component" value="Unassembled WGS sequence"/>
</dbReference>
<dbReference type="NCBIfam" id="TIGR01445">
    <property type="entry name" value="intein_Nterm"/>
    <property type="match status" value="1"/>
</dbReference>
<dbReference type="PANTHER" id="PTHR43432">
    <property type="entry name" value="SLR0285 PROTEIN"/>
    <property type="match status" value="1"/>
</dbReference>
<name>A0ABU4TZH8_9PSEU</name>
<feature type="domain" description="Hint" evidence="5">
    <location>
        <begin position="353"/>
        <end position="397"/>
    </location>
</feature>
<dbReference type="CDD" id="cd00081">
    <property type="entry name" value="Hint"/>
    <property type="match status" value="1"/>
</dbReference>
<dbReference type="PROSITE" id="PS50818">
    <property type="entry name" value="INTEIN_C_TER"/>
    <property type="match status" value="1"/>
</dbReference>
<dbReference type="NCBIfam" id="NF038135">
    <property type="entry name" value="rSAM_Rv2578c"/>
    <property type="match status" value="1"/>
</dbReference>
<dbReference type="InterPro" id="IPR036844">
    <property type="entry name" value="Hint_dom_sf"/>
</dbReference>
<comment type="caution">
    <text evidence="7">The sequence shown here is derived from an EMBL/GenBank/DDBJ whole genome shotgun (WGS) entry which is preliminary data.</text>
</comment>
<evidence type="ECO:0000256" key="3">
    <source>
        <dbReference type="ARBA" id="ARBA00023014"/>
    </source>
</evidence>
<keyword evidence="2" id="KW-0408">Iron</keyword>
<dbReference type="InterPro" id="IPR003587">
    <property type="entry name" value="Hint_dom_N"/>
</dbReference>
<evidence type="ECO:0000256" key="2">
    <source>
        <dbReference type="ARBA" id="ARBA00023004"/>
    </source>
</evidence>
<reference evidence="7 8" key="1">
    <citation type="submission" date="2023-11" db="EMBL/GenBank/DDBJ databases">
        <title>Lentzea sokolovensis, sp. nov., Lentzea kristufkii, sp. nov., and Lentzea miocenensis, sp. nov., rare actinobacteria from Sokolov Coal Basin, Miocene lacustrine sediment, Czech Republic.</title>
        <authorList>
            <person name="Lara A."/>
            <person name="Kotroba L."/>
            <person name="Nouioui I."/>
            <person name="Neumann-Schaal M."/>
            <person name="Mast Y."/>
            <person name="Chronakova A."/>
        </authorList>
    </citation>
    <scope>NUCLEOTIDE SEQUENCE [LARGE SCALE GENOMIC DNA]</scope>
    <source>
        <strain evidence="7 8">BCCO 10_0798</strain>
    </source>
</reference>
<dbReference type="InterPro" id="IPR007197">
    <property type="entry name" value="rSAM"/>
</dbReference>
<dbReference type="PANTHER" id="PTHR43432:SF3">
    <property type="entry name" value="SLR0285 PROTEIN"/>
    <property type="match status" value="1"/>
</dbReference>